<protein>
    <submittedName>
        <fullName evidence="2">9281_t:CDS:1</fullName>
    </submittedName>
</protein>
<evidence type="ECO:0000256" key="1">
    <source>
        <dbReference type="SAM" id="MobiDB-lite"/>
    </source>
</evidence>
<evidence type="ECO:0000313" key="2">
    <source>
        <dbReference type="EMBL" id="CAG8737080.1"/>
    </source>
</evidence>
<dbReference type="AlphaFoldDB" id="A0A9N9NK38"/>
<dbReference type="EMBL" id="CAJVPY010012873">
    <property type="protein sequence ID" value="CAG8737080.1"/>
    <property type="molecule type" value="Genomic_DNA"/>
</dbReference>
<comment type="caution">
    <text evidence="2">The sequence shown here is derived from an EMBL/GenBank/DDBJ whole genome shotgun (WGS) entry which is preliminary data.</text>
</comment>
<gene>
    <name evidence="2" type="ORF">DERYTH_LOCUS15659</name>
</gene>
<name>A0A9N9NK38_9GLOM</name>
<sequence>MNQSANQNIGAHPQNYSGQLQRLQNTGGPQNINGQLLRILNTSMLPLRRQSVASLSTGTFISVQRYTDLINGTDPFTTIQSEENSFPQSTQFSTLFSGVSFP</sequence>
<keyword evidence="3" id="KW-1185">Reference proteome</keyword>
<proteinExistence type="predicted"/>
<evidence type="ECO:0000313" key="3">
    <source>
        <dbReference type="Proteomes" id="UP000789405"/>
    </source>
</evidence>
<dbReference type="OrthoDB" id="2441993at2759"/>
<dbReference type="Proteomes" id="UP000789405">
    <property type="component" value="Unassembled WGS sequence"/>
</dbReference>
<organism evidence="2 3">
    <name type="scientific">Dentiscutata erythropus</name>
    <dbReference type="NCBI Taxonomy" id="1348616"/>
    <lineage>
        <taxon>Eukaryota</taxon>
        <taxon>Fungi</taxon>
        <taxon>Fungi incertae sedis</taxon>
        <taxon>Mucoromycota</taxon>
        <taxon>Glomeromycotina</taxon>
        <taxon>Glomeromycetes</taxon>
        <taxon>Diversisporales</taxon>
        <taxon>Gigasporaceae</taxon>
        <taxon>Dentiscutata</taxon>
    </lineage>
</organism>
<reference evidence="2" key="1">
    <citation type="submission" date="2021-06" db="EMBL/GenBank/DDBJ databases">
        <authorList>
            <person name="Kallberg Y."/>
            <person name="Tangrot J."/>
            <person name="Rosling A."/>
        </authorList>
    </citation>
    <scope>NUCLEOTIDE SEQUENCE</scope>
    <source>
        <strain evidence="2">MA453B</strain>
    </source>
</reference>
<accession>A0A9N9NK38</accession>
<feature type="region of interest" description="Disordered" evidence="1">
    <location>
        <begin position="1"/>
        <end position="28"/>
    </location>
</feature>